<evidence type="ECO:0000256" key="1">
    <source>
        <dbReference type="SAM" id="Phobius"/>
    </source>
</evidence>
<reference evidence="2" key="1">
    <citation type="submission" date="2023-07" db="EMBL/GenBank/DDBJ databases">
        <authorList>
            <consortium name="AG Swart"/>
            <person name="Singh M."/>
            <person name="Singh A."/>
            <person name="Seah K."/>
            <person name="Emmerich C."/>
        </authorList>
    </citation>
    <scope>NUCLEOTIDE SEQUENCE</scope>
    <source>
        <strain evidence="2">DP1</strain>
    </source>
</reference>
<keyword evidence="1" id="KW-1133">Transmembrane helix</keyword>
<keyword evidence="1" id="KW-0812">Transmembrane</keyword>
<organism evidence="2 3">
    <name type="scientific">Euplotes crassus</name>
    <dbReference type="NCBI Taxonomy" id="5936"/>
    <lineage>
        <taxon>Eukaryota</taxon>
        <taxon>Sar</taxon>
        <taxon>Alveolata</taxon>
        <taxon>Ciliophora</taxon>
        <taxon>Intramacronucleata</taxon>
        <taxon>Spirotrichea</taxon>
        <taxon>Hypotrichia</taxon>
        <taxon>Euplotida</taxon>
        <taxon>Euplotidae</taxon>
        <taxon>Moneuplotes</taxon>
    </lineage>
</organism>
<protein>
    <submittedName>
        <fullName evidence="2">Uncharacterized protein</fullName>
    </submittedName>
</protein>
<keyword evidence="1" id="KW-0472">Membrane</keyword>
<dbReference type="EMBL" id="CAMPGE010005623">
    <property type="protein sequence ID" value="CAI2364470.1"/>
    <property type="molecule type" value="Genomic_DNA"/>
</dbReference>
<accession>A0AAD1XBJ2</accession>
<sequence>MPSLVPYLSPPSKISTMSIPARPRLAWAWLGVIVGILGFLWKVQCQYCEVGKSQVASTIVWSPYALYDSVVTQSFVMQTVNSLIIISINPNTATSAVMGISRLNLDSGNFDWNKSAPLQFAYHGSDITEDERFVYSLGYYYSGGSLGDIEIFKIGIPLLIPRHFKWRCKQNS</sequence>
<keyword evidence="3" id="KW-1185">Reference proteome</keyword>
<comment type="caution">
    <text evidence="2">The sequence shown here is derived from an EMBL/GenBank/DDBJ whole genome shotgun (WGS) entry which is preliminary data.</text>
</comment>
<evidence type="ECO:0000313" key="2">
    <source>
        <dbReference type="EMBL" id="CAI2364470.1"/>
    </source>
</evidence>
<proteinExistence type="predicted"/>
<feature type="transmembrane region" description="Helical" evidence="1">
    <location>
        <begin position="25"/>
        <end position="43"/>
    </location>
</feature>
<evidence type="ECO:0000313" key="3">
    <source>
        <dbReference type="Proteomes" id="UP001295684"/>
    </source>
</evidence>
<name>A0AAD1XBJ2_EUPCR</name>
<dbReference type="Proteomes" id="UP001295684">
    <property type="component" value="Unassembled WGS sequence"/>
</dbReference>
<dbReference type="AlphaFoldDB" id="A0AAD1XBJ2"/>
<gene>
    <name evidence="2" type="ORF">ECRASSUSDP1_LOCUS5813</name>
</gene>